<protein>
    <submittedName>
        <fullName evidence="4">Uncharacterized protein</fullName>
    </submittedName>
</protein>
<evidence type="ECO:0000313" key="5">
    <source>
        <dbReference type="Proteomes" id="UP001303160"/>
    </source>
</evidence>
<keyword evidence="2" id="KW-1133">Transmembrane helix</keyword>
<feature type="transmembrane region" description="Helical" evidence="2">
    <location>
        <begin position="206"/>
        <end position="228"/>
    </location>
</feature>
<keyword evidence="5" id="KW-1185">Reference proteome</keyword>
<evidence type="ECO:0000256" key="2">
    <source>
        <dbReference type="SAM" id="Phobius"/>
    </source>
</evidence>
<dbReference type="AlphaFoldDB" id="A0AAN7AU65"/>
<name>A0AAN7AU65_9PEZI</name>
<feature type="region of interest" description="Disordered" evidence="1">
    <location>
        <begin position="109"/>
        <end position="166"/>
    </location>
</feature>
<feature type="region of interest" description="Disordered" evidence="1">
    <location>
        <begin position="179"/>
        <end position="205"/>
    </location>
</feature>
<reference evidence="4" key="2">
    <citation type="submission" date="2023-05" db="EMBL/GenBank/DDBJ databases">
        <authorList>
            <consortium name="Lawrence Berkeley National Laboratory"/>
            <person name="Steindorff A."/>
            <person name="Hensen N."/>
            <person name="Bonometti L."/>
            <person name="Westerberg I."/>
            <person name="Brannstrom I.O."/>
            <person name="Guillou S."/>
            <person name="Cros-Aarteil S."/>
            <person name="Calhoun S."/>
            <person name="Haridas S."/>
            <person name="Kuo A."/>
            <person name="Mondo S."/>
            <person name="Pangilinan J."/>
            <person name="Riley R."/>
            <person name="Labutti K."/>
            <person name="Andreopoulos B."/>
            <person name="Lipzen A."/>
            <person name="Chen C."/>
            <person name="Yanf M."/>
            <person name="Daum C."/>
            <person name="Ng V."/>
            <person name="Clum A."/>
            <person name="Ohm R."/>
            <person name="Martin F."/>
            <person name="Silar P."/>
            <person name="Natvig D."/>
            <person name="Lalanne C."/>
            <person name="Gautier V."/>
            <person name="Ament-Velasquez S.L."/>
            <person name="Kruys A."/>
            <person name="Hutchinson M.I."/>
            <person name="Powell A.J."/>
            <person name="Barry K."/>
            <person name="Miller A.N."/>
            <person name="Grigoriev I.V."/>
            <person name="Debuchy R."/>
            <person name="Gladieux P."/>
            <person name="Thoren M.H."/>
            <person name="Johannesson H."/>
        </authorList>
    </citation>
    <scope>NUCLEOTIDE SEQUENCE</scope>
    <source>
        <strain evidence="4">CBS 315.58</strain>
    </source>
</reference>
<evidence type="ECO:0000313" key="4">
    <source>
        <dbReference type="EMBL" id="KAK4199284.1"/>
    </source>
</evidence>
<accession>A0AAN7AU65</accession>
<feature type="compositionally biased region" description="Low complexity" evidence="1">
    <location>
        <begin position="191"/>
        <end position="205"/>
    </location>
</feature>
<gene>
    <name evidence="4" type="ORF">QBC40DRAFT_84842</name>
</gene>
<evidence type="ECO:0000256" key="3">
    <source>
        <dbReference type="SAM" id="SignalP"/>
    </source>
</evidence>
<evidence type="ECO:0000256" key="1">
    <source>
        <dbReference type="SAM" id="MobiDB-lite"/>
    </source>
</evidence>
<proteinExistence type="predicted"/>
<dbReference type="Proteomes" id="UP001303160">
    <property type="component" value="Unassembled WGS sequence"/>
</dbReference>
<feature type="signal peptide" evidence="3">
    <location>
        <begin position="1"/>
        <end position="18"/>
    </location>
</feature>
<comment type="caution">
    <text evidence="4">The sequence shown here is derived from an EMBL/GenBank/DDBJ whole genome shotgun (WGS) entry which is preliminary data.</text>
</comment>
<organism evidence="4 5">
    <name type="scientific">Triangularia verruculosa</name>
    <dbReference type="NCBI Taxonomy" id="2587418"/>
    <lineage>
        <taxon>Eukaryota</taxon>
        <taxon>Fungi</taxon>
        <taxon>Dikarya</taxon>
        <taxon>Ascomycota</taxon>
        <taxon>Pezizomycotina</taxon>
        <taxon>Sordariomycetes</taxon>
        <taxon>Sordariomycetidae</taxon>
        <taxon>Sordariales</taxon>
        <taxon>Podosporaceae</taxon>
        <taxon>Triangularia</taxon>
    </lineage>
</organism>
<keyword evidence="2" id="KW-0472">Membrane</keyword>
<feature type="compositionally biased region" description="Low complexity" evidence="1">
    <location>
        <begin position="109"/>
        <end position="119"/>
    </location>
</feature>
<reference evidence="4" key="1">
    <citation type="journal article" date="2023" name="Mol. Phylogenet. Evol.">
        <title>Genome-scale phylogeny and comparative genomics of the fungal order Sordariales.</title>
        <authorList>
            <person name="Hensen N."/>
            <person name="Bonometti L."/>
            <person name="Westerberg I."/>
            <person name="Brannstrom I.O."/>
            <person name="Guillou S."/>
            <person name="Cros-Aarteil S."/>
            <person name="Calhoun S."/>
            <person name="Haridas S."/>
            <person name="Kuo A."/>
            <person name="Mondo S."/>
            <person name="Pangilinan J."/>
            <person name="Riley R."/>
            <person name="LaButti K."/>
            <person name="Andreopoulos B."/>
            <person name="Lipzen A."/>
            <person name="Chen C."/>
            <person name="Yan M."/>
            <person name="Daum C."/>
            <person name="Ng V."/>
            <person name="Clum A."/>
            <person name="Steindorff A."/>
            <person name="Ohm R.A."/>
            <person name="Martin F."/>
            <person name="Silar P."/>
            <person name="Natvig D.O."/>
            <person name="Lalanne C."/>
            <person name="Gautier V."/>
            <person name="Ament-Velasquez S.L."/>
            <person name="Kruys A."/>
            <person name="Hutchinson M.I."/>
            <person name="Powell A.J."/>
            <person name="Barry K."/>
            <person name="Miller A.N."/>
            <person name="Grigoriev I.V."/>
            <person name="Debuchy R."/>
            <person name="Gladieux P."/>
            <person name="Hiltunen Thoren M."/>
            <person name="Johannesson H."/>
        </authorList>
    </citation>
    <scope>NUCLEOTIDE SEQUENCE</scope>
    <source>
        <strain evidence="4">CBS 315.58</strain>
    </source>
</reference>
<feature type="chain" id="PRO_5042940998" evidence="3">
    <location>
        <begin position="19"/>
        <end position="229"/>
    </location>
</feature>
<dbReference type="EMBL" id="MU863934">
    <property type="protein sequence ID" value="KAK4199284.1"/>
    <property type="molecule type" value="Genomic_DNA"/>
</dbReference>
<keyword evidence="2" id="KW-0812">Transmembrane</keyword>
<sequence>MHQLSLLPILALTLGVAAKTDIGGCVSTEVPYMTRDTLVYRSLLWYLPDTGEICEILDCGGGRAPPKTNVPGCGNYAGTEEYKPRFWTGFNAEPTTSVVVPAKPTTNLNTAPAVTPTTTKKTEVPVETGAAGGDSEEGKETETESAEGPAPTTLVTVSGSATTGGEGVTRTVDEVVETTEAPDAGGNGEEAAQSTGSSSSVSTAGAAPTGAVMMGVVAGVAAAGLAFVA</sequence>
<keyword evidence="3" id="KW-0732">Signal</keyword>